<evidence type="ECO:0000313" key="1">
    <source>
        <dbReference type="EMBL" id="CAB4158495.1"/>
    </source>
</evidence>
<sequence>MKVIVLVAALLAAGSAHARFELATLEGERRTGDPGVTRCLYRTLGGYEFSLSTRSYCRSTVRIDVETGEVR</sequence>
<reference evidence="1" key="1">
    <citation type="submission" date="2020-04" db="EMBL/GenBank/DDBJ databases">
        <authorList>
            <person name="Chiriac C."/>
            <person name="Salcher M."/>
            <person name="Ghai R."/>
            <person name="Kavagutti S V."/>
        </authorList>
    </citation>
    <scope>NUCLEOTIDE SEQUENCE</scope>
</reference>
<gene>
    <name evidence="1" type="ORF">UFOVP707_8</name>
</gene>
<dbReference type="EMBL" id="LR796684">
    <property type="protein sequence ID" value="CAB4158495.1"/>
    <property type="molecule type" value="Genomic_DNA"/>
</dbReference>
<accession>A0A6J5NMW5</accession>
<name>A0A6J5NMW5_9CAUD</name>
<proteinExistence type="predicted"/>
<organism evidence="1">
    <name type="scientific">uncultured Caudovirales phage</name>
    <dbReference type="NCBI Taxonomy" id="2100421"/>
    <lineage>
        <taxon>Viruses</taxon>
        <taxon>Duplodnaviria</taxon>
        <taxon>Heunggongvirae</taxon>
        <taxon>Uroviricota</taxon>
        <taxon>Caudoviricetes</taxon>
        <taxon>Peduoviridae</taxon>
        <taxon>Maltschvirus</taxon>
        <taxon>Maltschvirus maltsch</taxon>
    </lineage>
</organism>
<protein>
    <submittedName>
        <fullName evidence="1">Uncharacterized protein</fullName>
    </submittedName>
</protein>